<reference evidence="4" key="1">
    <citation type="submission" date="2017-09" db="EMBL/GenBank/DDBJ databases">
        <authorList>
            <person name="Varghese N."/>
            <person name="Submissions S."/>
        </authorList>
    </citation>
    <scope>NUCLEOTIDE SEQUENCE [LARGE SCALE GENOMIC DNA]</scope>
    <source>
        <strain evidence="4">JKS000234</strain>
    </source>
</reference>
<feature type="compositionally biased region" description="Basic and acidic residues" evidence="1">
    <location>
        <begin position="45"/>
        <end position="60"/>
    </location>
</feature>
<dbReference type="PROSITE" id="PS51257">
    <property type="entry name" value="PROKAR_LIPOPROTEIN"/>
    <property type="match status" value="1"/>
</dbReference>
<dbReference type="AlphaFoldDB" id="A0A286DRX9"/>
<accession>A0A286DRX9</accession>
<evidence type="ECO:0000313" key="3">
    <source>
        <dbReference type="EMBL" id="SOD61399.1"/>
    </source>
</evidence>
<evidence type="ECO:0000256" key="2">
    <source>
        <dbReference type="SAM" id="SignalP"/>
    </source>
</evidence>
<evidence type="ECO:0000313" key="4">
    <source>
        <dbReference type="Proteomes" id="UP000219271"/>
    </source>
</evidence>
<feature type="non-terminal residue" evidence="3">
    <location>
        <position position="83"/>
    </location>
</feature>
<evidence type="ECO:0000256" key="1">
    <source>
        <dbReference type="SAM" id="MobiDB-lite"/>
    </source>
</evidence>
<organism evidence="3 4">
    <name type="scientific">Candidatus Pantoea floridensis</name>
    <dbReference type="NCBI Taxonomy" id="1938870"/>
    <lineage>
        <taxon>Bacteria</taxon>
        <taxon>Pseudomonadati</taxon>
        <taxon>Pseudomonadota</taxon>
        <taxon>Gammaproteobacteria</taxon>
        <taxon>Enterobacterales</taxon>
        <taxon>Erwiniaceae</taxon>
        <taxon>Pantoea</taxon>
    </lineage>
</organism>
<sequence>MKSRLIVLLLPALLAGCAGFHFTKAAPAPGPDGAPPPGPEAYLSPRERDTSDVSDNRRQMLTEGGRTTGFRGGKAQRAWELRR</sequence>
<feature type="compositionally biased region" description="Pro residues" evidence="1">
    <location>
        <begin position="28"/>
        <end position="39"/>
    </location>
</feature>
<keyword evidence="4" id="KW-1185">Reference proteome</keyword>
<dbReference type="EMBL" id="OCMY01000004">
    <property type="protein sequence ID" value="SOD61399.1"/>
    <property type="molecule type" value="Genomic_DNA"/>
</dbReference>
<proteinExistence type="predicted"/>
<gene>
    <name evidence="3" type="ORF">SAMN06273570_5115</name>
</gene>
<keyword evidence="2" id="KW-0732">Signal</keyword>
<feature type="signal peptide" evidence="2">
    <location>
        <begin position="1"/>
        <end position="25"/>
    </location>
</feature>
<feature type="region of interest" description="Disordered" evidence="1">
    <location>
        <begin position="24"/>
        <end position="83"/>
    </location>
</feature>
<dbReference type="Proteomes" id="UP000219271">
    <property type="component" value="Unassembled WGS sequence"/>
</dbReference>
<protein>
    <recommendedName>
        <fullName evidence="5">Lipoprotein</fullName>
    </recommendedName>
</protein>
<evidence type="ECO:0008006" key="5">
    <source>
        <dbReference type="Google" id="ProtNLM"/>
    </source>
</evidence>
<name>A0A286DRX9_9GAMM</name>
<feature type="chain" id="PRO_5011995821" description="Lipoprotein" evidence="2">
    <location>
        <begin position="26"/>
        <end position="83"/>
    </location>
</feature>